<comment type="similarity">
    <text evidence="1 2">Belongs to the phD/YefM antitoxin family.</text>
</comment>
<proteinExistence type="inferred from homology"/>
<dbReference type="GeneID" id="93327722"/>
<dbReference type="InterPro" id="IPR051405">
    <property type="entry name" value="phD/YefM_antitoxin"/>
</dbReference>
<evidence type="ECO:0000313" key="12">
    <source>
        <dbReference type="Proteomes" id="UP000225199"/>
    </source>
</evidence>
<name>A0A2C6B4N5_FUSNP</name>
<dbReference type="Proteomes" id="UP000225199">
    <property type="component" value="Unassembled WGS sequence"/>
</dbReference>
<dbReference type="NCBIfam" id="TIGR01552">
    <property type="entry name" value="phd_fam"/>
    <property type="match status" value="1"/>
</dbReference>
<evidence type="ECO:0000313" key="3">
    <source>
        <dbReference type="EMBL" id="PHH96257.1"/>
    </source>
</evidence>
<evidence type="ECO:0000313" key="7">
    <source>
        <dbReference type="EMBL" id="PHI12795.1"/>
    </source>
</evidence>
<comment type="function">
    <text evidence="2">Antitoxin component of a type II toxin-antitoxin (TA) system.</text>
</comment>
<evidence type="ECO:0000256" key="1">
    <source>
        <dbReference type="ARBA" id="ARBA00009981"/>
    </source>
</evidence>
<dbReference type="EMBL" id="NIRQ01000001">
    <property type="protein sequence ID" value="PHI12795.1"/>
    <property type="molecule type" value="Genomic_DNA"/>
</dbReference>
<dbReference type="SUPFAM" id="SSF143120">
    <property type="entry name" value="YefM-like"/>
    <property type="match status" value="1"/>
</dbReference>
<organism evidence="4 10">
    <name type="scientific">Fusobacterium nucleatum subsp. polymorphum</name>
    <name type="common">Fusobacterium polymorphum</name>
    <dbReference type="NCBI Taxonomy" id="76857"/>
    <lineage>
        <taxon>Bacteria</taxon>
        <taxon>Fusobacteriati</taxon>
        <taxon>Fusobacteriota</taxon>
        <taxon>Fusobacteriia</taxon>
        <taxon>Fusobacteriales</taxon>
        <taxon>Fusobacteriaceae</taxon>
        <taxon>Fusobacterium</taxon>
    </lineage>
</organism>
<evidence type="ECO:0000313" key="5">
    <source>
        <dbReference type="EMBL" id="PHI07284.1"/>
    </source>
</evidence>
<dbReference type="EMBL" id="NIRM01000001">
    <property type="protein sequence ID" value="PHI10544.1"/>
    <property type="molecule type" value="Genomic_DNA"/>
</dbReference>
<reference evidence="7 9" key="5">
    <citation type="submission" date="2017-06" db="EMBL/GenBank/DDBJ databases">
        <title>Draft genome sequence of Fusobacterium nucleatum subsp. polymorphum KCOM 1330 (=ChDC F330).</title>
        <authorList>
            <person name="Kook J.-K."/>
            <person name="Park S.-N."/>
            <person name="Lim Y.K."/>
            <person name="Roh H."/>
        </authorList>
    </citation>
    <scope>NUCLEOTIDE SEQUENCE [LARGE SCALE GENOMIC DNA]</scope>
    <source>
        <strain evidence="7">KCOM 1330</strain>
        <strain evidence="9">KCOM 1330 (ChDC F330)</strain>
    </source>
</reference>
<dbReference type="Proteomes" id="UP000224182">
    <property type="component" value="Unassembled WGS sequence"/>
</dbReference>
<dbReference type="Proteomes" id="UP000221504">
    <property type="component" value="Unassembled WGS sequence"/>
</dbReference>
<reference evidence="5 11" key="4">
    <citation type="submission" date="2017-06" db="EMBL/GenBank/DDBJ databases">
        <title>Draft genome sequence of Fusobacterium nucleatum subsp. polymorphum KCOM 1271 (=ChDC F305).</title>
        <authorList>
            <person name="Kook J.-K."/>
            <person name="Park S.-N."/>
            <person name="Lim Y.K."/>
            <person name="Roh H."/>
        </authorList>
    </citation>
    <scope>NUCLEOTIDE SEQUENCE [LARGE SCALE GENOMIC DNA]</scope>
    <source>
        <strain evidence="5">KCOM 1271</strain>
        <strain evidence="11">KCOM 1271 (ChDC F305)</strain>
    </source>
</reference>
<dbReference type="InterPro" id="IPR006442">
    <property type="entry name" value="Antitoxin_Phd/YefM"/>
</dbReference>
<evidence type="ECO:0000313" key="10">
    <source>
        <dbReference type="Proteomes" id="UP000223525"/>
    </source>
</evidence>
<reference evidence="6 8" key="3">
    <citation type="submission" date="2017-06" db="EMBL/GenBank/DDBJ databases">
        <title>Draft genome sequence of Fusobacterium nucleatum subsp. polymorphum KCOM 1267 (=ChDC F290).</title>
        <authorList>
            <person name="Kook J.-K."/>
            <person name="Park S.-N."/>
            <person name="Lim Y.K."/>
            <person name="Roh H."/>
        </authorList>
    </citation>
    <scope>NUCLEOTIDE SEQUENCE [LARGE SCALE GENOMIC DNA]</scope>
    <source>
        <strain evidence="6">KCOM 1267</strain>
        <strain evidence="8">KCOM 1267(ChDC F290)</strain>
    </source>
</reference>
<protein>
    <recommendedName>
        <fullName evidence="2">Antitoxin</fullName>
    </recommendedName>
</protein>
<comment type="caution">
    <text evidence="4">The sequence shown here is derived from an EMBL/GenBank/DDBJ whole genome shotgun (WGS) entry which is preliminary data.</text>
</comment>
<gene>
    <name evidence="4" type="ORF">CA836_05650</name>
    <name evidence="3" type="ORF">CA840_02115</name>
    <name evidence="6" type="ORF">CBG52_05285</name>
    <name evidence="5" type="ORF">CBG54_09880</name>
    <name evidence="7" type="ORF">CBG59_03030</name>
</gene>
<dbReference type="Gene3D" id="3.40.1620.10">
    <property type="entry name" value="YefM-like domain"/>
    <property type="match status" value="1"/>
</dbReference>
<dbReference type="Pfam" id="PF02604">
    <property type="entry name" value="PhdYeFM_antitox"/>
    <property type="match status" value="1"/>
</dbReference>
<evidence type="ECO:0000313" key="6">
    <source>
        <dbReference type="EMBL" id="PHI10544.1"/>
    </source>
</evidence>
<reference evidence="4 10" key="2">
    <citation type="submission" date="2017-06" db="EMBL/GenBank/DDBJ databases">
        <title>Draft genome sequence of Fusobacterium nucleatum subsp. polymorphum KCOM 1248 (=ChDC F113).</title>
        <authorList>
            <person name="Kook J.-K."/>
            <person name="Park S.-N."/>
            <person name="Lim Y.K."/>
            <person name="Roh H."/>
        </authorList>
    </citation>
    <scope>NUCLEOTIDE SEQUENCE [LARGE SCALE GENOMIC DNA]</scope>
    <source>
        <strain evidence="4">KCOM 1248</strain>
        <strain evidence="10">KCOM 1248 (ChDC F113)</strain>
    </source>
</reference>
<dbReference type="Proteomes" id="UP000221852">
    <property type="component" value="Unassembled WGS sequence"/>
</dbReference>
<dbReference type="PANTHER" id="PTHR33713">
    <property type="entry name" value="ANTITOXIN YAFN-RELATED"/>
    <property type="match status" value="1"/>
</dbReference>
<reference evidence="3 12" key="1">
    <citation type="submission" date="2017-06" db="EMBL/GenBank/DDBJ databases">
        <title>Draft genome sequence of Fusobacterium nucleatum subsp. polymorphum KCOM 1002 (=ChDC F175).</title>
        <authorList>
            <person name="Kook J.-K."/>
            <person name="Park S.-N."/>
            <person name="Lim Y.K."/>
            <person name="Roh H."/>
        </authorList>
    </citation>
    <scope>NUCLEOTIDE SEQUENCE [LARGE SCALE GENOMIC DNA]</scope>
    <source>
        <strain evidence="3">KCOM 1002</strain>
        <strain evidence="12">KCOM 1002 (ChDC F175)</strain>
    </source>
</reference>
<dbReference type="EMBL" id="NIRK01000001">
    <property type="protein sequence ID" value="PHH99222.1"/>
    <property type="molecule type" value="Genomic_DNA"/>
</dbReference>
<dbReference type="AlphaFoldDB" id="A0A2C6B4N5"/>
<evidence type="ECO:0000313" key="9">
    <source>
        <dbReference type="Proteomes" id="UP000221852"/>
    </source>
</evidence>
<sequence>MLAINYTTLRTNLKSYFDKAVDNDEDIIITRKNERNVVLLSLDKYNEFLKAMRNLEYMTKIREGIAELEAGKGEIHDLIEVDDE</sequence>
<evidence type="ECO:0000256" key="2">
    <source>
        <dbReference type="RuleBase" id="RU362080"/>
    </source>
</evidence>
<dbReference type="KEGG" id="fpol:ERS445057_02302"/>
<dbReference type="EMBL" id="NIRN01000001">
    <property type="protein sequence ID" value="PHI07284.1"/>
    <property type="molecule type" value="Genomic_DNA"/>
</dbReference>
<dbReference type="InterPro" id="IPR036165">
    <property type="entry name" value="YefM-like_sf"/>
</dbReference>
<dbReference type="EMBL" id="NIRJ01000001">
    <property type="protein sequence ID" value="PHH96257.1"/>
    <property type="molecule type" value="Genomic_DNA"/>
</dbReference>
<evidence type="ECO:0000313" key="8">
    <source>
        <dbReference type="Proteomes" id="UP000221504"/>
    </source>
</evidence>
<dbReference type="Proteomes" id="UP000223525">
    <property type="component" value="Unassembled WGS sequence"/>
</dbReference>
<accession>A0A2C6B4N5</accession>
<dbReference type="PANTHER" id="PTHR33713:SF6">
    <property type="entry name" value="ANTITOXIN YEFM"/>
    <property type="match status" value="1"/>
</dbReference>
<evidence type="ECO:0000313" key="11">
    <source>
        <dbReference type="Proteomes" id="UP000224182"/>
    </source>
</evidence>
<dbReference type="RefSeq" id="WP_005892688.1">
    <property type="nucleotide sequence ID" value="NZ_CP056007.1"/>
</dbReference>
<evidence type="ECO:0000313" key="4">
    <source>
        <dbReference type="EMBL" id="PHH99222.1"/>
    </source>
</evidence>